<feature type="non-terminal residue" evidence="2">
    <location>
        <position position="1"/>
    </location>
</feature>
<dbReference type="EMBL" id="JAAYSN010000095">
    <property type="protein sequence ID" value="NLP38813.1"/>
    <property type="molecule type" value="Genomic_DNA"/>
</dbReference>
<evidence type="ECO:0000313" key="3">
    <source>
        <dbReference type="Proteomes" id="UP000568696"/>
    </source>
</evidence>
<feature type="region of interest" description="Disordered" evidence="1">
    <location>
        <begin position="33"/>
        <end position="79"/>
    </location>
</feature>
<feature type="compositionally biased region" description="Polar residues" evidence="1">
    <location>
        <begin position="45"/>
        <end position="57"/>
    </location>
</feature>
<name>A0A7X8MW08_9CORY</name>
<gene>
    <name evidence="2" type="ORF">GX356_03710</name>
</gene>
<feature type="compositionally biased region" description="Low complexity" evidence="1">
    <location>
        <begin position="68"/>
        <end position="79"/>
    </location>
</feature>
<reference evidence="2 3" key="1">
    <citation type="journal article" date="2020" name="Biotechnol. Biofuels">
        <title>New insights from the biogas microbiome by comprehensive genome-resolved metagenomics of nearly 1600 species originating from multiple anaerobic digesters.</title>
        <authorList>
            <person name="Campanaro S."/>
            <person name="Treu L."/>
            <person name="Rodriguez-R L.M."/>
            <person name="Kovalovszki A."/>
            <person name="Ziels R.M."/>
            <person name="Maus I."/>
            <person name="Zhu X."/>
            <person name="Kougias P.G."/>
            <person name="Basile A."/>
            <person name="Luo G."/>
            <person name="Schluter A."/>
            <person name="Konstantinidis K.T."/>
            <person name="Angelidaki I."/>
        </authorList>
    </citation>
    <scope>NUCLEOTIDE SEQUENCE [LARGE SCALE GENOMIC DNA]</scope>
    <source>
        <strain evidence="2">AS23ysBPME_344</strain>
    </source>
</reference>
<evidence type="ECO:0000256" key="1">
    <source>
        <dbReference type="SAM" id="MobiDB-lite"/>
    </source>
</evidence>
<proteinExistence type="predicted"/>
<comment type="caution">
    <text evidence="2">The sequence shown here is derived from an EMBL/GenBank/DDBJ whole genome shotgun (WGS) entry which is preliminary data.</text>
</comment>
<evidence type="ECO:0000313" key="2">
    <source>
        <dbReference type="EMBL" id="NLP38813.1"/>
    </source>
</evidence>
<dbReference type="AlphaFoldDB" id="A0A7X8MW08"/>
<sequence length="79" mass="8315">FGESTLDLVGFGVTERFEGEAARAAAFDESLARTDGVDTDDNAADFTSQEPTPQHSTGDVEDQDDLGELSSQLSSGSSR</sequence>
<organism evidence="2 3">
    <name type="scientific">Corynebacterium pollutisoli</name>
    <dbReference type="NCBI Taxonomy" id="1610489"/>
    <lineage>
        <taxon>Bacteria</taxon>
        <taxon>Bacillati</taxon>
        <taxon>Actinomycetota</taxon>
        <taxon>Actinomycetes</taxon>
        <taxon>Mycobacteriales</taxon>
        <taxon>Corynebacteriaceae</taxon>
        <taxon>Corynebacterium</taxon>
    </lineage>
</organism>
<protein>
    <submittedName>
        <fullName evidence="2">Uncharacterized protein</fullName>
    </submittedName>
</protein>
<accession>A0A7X8MW08</accession>
<dbReference type="Proteomes" id="UP000568696">
    <property type="component" value="Unassembled WGS sequence"/>
</dbReference>